<keyword evidence="1" id="KW-0472">Membrane</keyword>
<feature type="transmembrane region" description="Helical" evidence="1">
    <location>
        <begin position="305"/>
        <end position="320"/>
    </location>
</feature>
<feature type="transmembrane region" description="Helical" evidence="1">
    <location>
        <begin position="231"/>
        <end position="253"/>
    </location>
</feature>
<feature type="transmembrane region" description="Helical" evidence="1">
    <location>
        <begin position="7"/>
        <end position="26"/>
    </location>
</feature>
<feature type="transmembrane region" description="Helical" evidence="1">
    <location>
        <begin position="70"/>
        <end position="87"/>
    </location>
</feature>
<gene>
    <name evidence="2" type="ORF">GCM10007968_06840</name>
</gene>
<keyword evidence="1" id="KW-1133">Transmembrane helix</keyword>
<evidence type="ECO:0000313" key="2">
    <source>
        <dbReference type="EMBL" id="GGL45378.1"/>
    </source>
</evidence>
<dbReference type="Proteomes" id="UP000654670">
    <property type="component" value="Unassembled WGS sequence"/>
</dbReference>
<dbReference type="EMBL" id="BMOK01000002">
    <property type="protein sequence ID" value="GGL45378.1"/>
    <property type="molecule type" value="Genomic_DNA"/>
</dbReference>
<feature type="transmembrane region" description="Helical" evidence="1">
    <location>
        <begin position="327"/>
        <end position="349"/>
    </location>
</feature>
<dbReference type="RefSeq" id="WP_188801672.1">
    <property type="nucleotide sequence ID" value="NZ_BMOK01000002.1"/>
</dbReference>
<feature type="transmembrane region" description="Helical" evidence="1">
    <location>
        <begin position="282"/>
        <end position="299"/>
    </location>
</feature>
<accession>A0A917RXZ8</accession>
<keyword evidence="3" id="KW-1185">Reference proteome</keyword>
<feature type="transmembrane region" description="Helical" evidence="1">
    <location>
        <begin position="577"/>
        <end position="596"/>
    </location>
</feature>
<feature type="transmembrane region" description="Helical" evidence="1">
    <location>
        <begin position="99"/>
        <end position="121"/>
    </location>
</feature>
<feature type="transmembrane region" description="Helical" evidence="1">
    <location>
        <begin position="551"/>
        <end position="571"/>
    </location>
</feature>
<organism evidence="2 3">
    <name type="scientific">Sporolactobacillus putidus</name>
    <dbReference type="NCBI Taxonomy" id="492735"/>
    <lineage>
        <taxon>Bacteria</taxon>
        <taxon>Bacillati</taxon>
        <taxon>Bacillota</taxon>
        <taxon>Bacilli</taxon>
        <taxon>Bacillales</taxon>
        <taxon>Sporolactobacillaceae</taxon>
        <taxon>Sporolactobacillus</taxon>
    </lineage>
</organism>
<keyword evidence="1" id="KW-0812">Transmembrane</keyword>
<protein>
    <submittedName>
        <fullName evidence="2">Uncharacterized protein</fullName>
    </submittedName>
</protein>
<dbReference type="AlphaFoldDB" id="A0A917RXZ8"/>
<reference evidence="2" key="2">
    <citation type="submission" date="2020-09" db="EMBL/GenBank/DDBJ databases">
        <authorList>
            <person name="Sun Q."/>
            <person name="Ohkuma M."/>
        </authorList>
    </citation>
    <scope>NUCLEOTIDE SEQUENCE</scope>
    <source>
        <strain evidence="2">JCM 15325</strain>
    </source>
</reference>
<dbReference type="InterPro" id="IPR046062">
    <property type="entry name" value="DUF6020"/>
</dbReference>
<dbReference type="Pfam" id="PF19484">
    <property type="entry name" value="DUF6020"/>
    <property type="match status" value="1"/>
</dbReference>
<feature type="transmembrane region" description="Helical" evidence="1">
    <location>
        <begin position="259"/>
        <end position="275"/>
    </location>
</feature>
<feature type="transmembrane region" description="Helical" evidence="1">
    <location>
        <begin position="522"/>
        <end position="544"/>
    </location>
</feature>
<sequence length="602" mass="68661">MNKQTLLQFAASLIAGVIIGTGFSFLSHPAGQISPSFVILSAVIGSFLSFGVVSNVFFKPYRLLSKKMKGYSFLFLLLLAGALTAALKVPHFYLSDYGLLVTAAVYGAAFLFLLFLLLAIVRLTMMLPRPDKASAPSRWSVLLYSGLPVALSLLYLWAFFPGILMTDSINQWQQAHSTFFNDWHPVMMTWIILLTTKIWDNPAAFVILQLITAGLITGYVIYAFRKMGVNRWLITAGWLFLVFFPLNALYSVIIWKDTLFCYFLLLLTTALIQIIRSEGKWLKSYVHLFILYLAIAGMIFFRHNGWPVLLALFVIFPFFFRKNYLRMYAVFMAAAVTFLIVTGPVFSYFKVFPADKLESLAIPVQQIGGIIKDNGKMTAAQKHYFSHIFPLNRWEKTYDPTQVDPVKFSPEFNKSYIRQNLSGFAVNWFAIVRQNPAAATKAFFNMEQLVYKLNIPQNQMRPIFRYKAFKSFRPVYFLSAKTVKQYHIHYKTFYYSEYGTQYANTGLASIIERYNSFFLNGMARVLVLPALYLYLTLLLLFVIVLKGQWKLALAALPAVLNLGTIFAAIPAQDPRYLFSNYLIILPFFLLIPLIGGKSEKHA</sequence>
<name>A0A917RXZ8_9BACL</name>
<evidence type="ECO:0000313" key="3">
    <source>
        <dbReference type="Proteomes" id="UP000654670"/>
    </source>
</evidence>
<feature type="transmembrane region" description="Helical" evidence="1">
    <location>
        <begin position="141"/>
        <end position="160"/>
    </location>
</feature>
<feature type="transmembrane region" description="Helical" evidence="1">
    <location>
        <begin position="38"/>
        <end position="58"/>
    </location>
</feature>
<comment type="caution">
    <text evidence="2">The sequence shown here is derived from an EMBL/GenBank/DDBJ whole genome shotgun (WGS) entry which is preliminary data.</text>
</comment>
<feature type="transmembrane region" description="Helical" evidence="1">
    <location>
        <begin position="203"/>
        <end position="224"/>
    </location>
</feature>
<evidence type="ECO:0000256" key="1">
    <source>
        <dbReference type="SAM" id="Phobius"/>
    </source>
</evidence>
<proteinExistence type="predicted"/>
<reference evidence="2" key="1">
    <citation type="journal article" date="2014" name="Int. J. Syst. Evol. Microbiol.">
        <title>Complete genome sequence of Corynebacterium casei LMG S-19264T (=DSM 44701T), isolated from a smear-ripened cheese.</title>
        <authorList>
            <consortium name="US DOE Joint Genome Institute (JGI-PGF)"/>
            <person name="Walter F."/>
            <person name="Albersmeier A."/>
            <person name="Kalinowski J."/>
            <person name="Ruckert C."/>
        </authorList>
    </citation>
    <scope>NUCLEOTIDE SEQUENCE</scope>
    <source>
        <strain evidence="2">JCM 15325</strain>
    </source>
</reference>